<reference evidence="4" key="2">
    <citation type="submission" date="2010-04" db="EMBL/GenBank/DDBJ databases">
        <authorList>
            <person name="Buell R."/>
            <person name="Hamilton J."/>
            <person name="Hostetler J."/>
        </authorList>
    </citation>
    <scope>NUCLEOTIDE SEQUENCE [LARGE SCALE GENOMIC DNA]</scope>
    <source>
        <strain evidence="4">DAOM:BR144</strain>
    </source>
</reference>
<evidence type="ECO:0000256" key="2">
    <source>
        <dbReference type="SAM" id="SignalP"/>
    </source>
</evidence>
<dbReference type="Proteomes" id="UP000019132">
    <property type="component" value="Unassembled WGS sequence"/>
</dbReference>
<dbReference type="eggNOG" id="ENOG502SIXD">
    <property type="taxonomic scope" value="Eukaryota"/>
</dbReference>
<keyword evidence="4" id="KW-1185">Reference proteome</keyword>
<evidence type="ECO:0000313" key="3">
    <source>
        <dbReference type="EnsemblProtists" id="PYU1_T006416"/>
    </source>
</evidence>
<reference evidence="3" key="3">
    <citation type="submission" date="2015-02" db="UniProtKB">
        <authorList>
            <consortium name="EnsemblProtists"/>
        </authorList>
    </citation>
    <scope>IDENTIFICATION</scope>
    <source>
        <strain evidence="3">DAOM BR144</strain>
    </source>
</reference>
<dbReference type="HOGENOM" id="CLU_046500_0_0_1"/>
<evidence type="ECO:0000313" key="4">
    <source>
        <dbReference type="Proteomes" id="UP000019132"/>
    </source>
</evidence>
<sequence>MNVFATTGALLLAATPAVLAHGNIVDPPAVWQAGYPQNGFISEVSSTLWGDMDGATYGYGPEGAVKYFTKNFPAGSTLKDLILKNQKMYDASTDPQCGLTIKDEAKRATMPSEVKFSGFSHPGPCELWCDNNKLAFANDCAATYPTGVVPVDASKCAGADRFRIFWIGVHSAPWQVYTDCVYLKGGKSGATTPATTPKAAGSTPTVTSAAPVANDADDETDAPAATPAPAADDDEYATPAPAADDDEYATDAPAASTPSPTKKKCTGKVRRA</sequence>
<dbReference type="InParanoid" id="K3WN74"/>
<evidence type="ECO:0008006" key="5">
    <source>
        <dbReference type="Google" id="ProtNLM"/>
    </source>
</evidence>
<feature type="chain" id="PRO_5003871259" description="Chitin-binding type-4 domain-containing protein" evidence="2">
    <location>
        <begin position="21"/>
        <end position="272"/>
    </location>
</feature>
<reference evidence="4" key="1">
    <citation type="journal article" date="2010" name="Genome Biol.">
        <title>Genome sequence of the necrotrophic plant pathogen Pythium ultimum reveals original pathogenicity mechanisms and effector repertoire.</title>
        <authorList>
            <person name="Levesque C.A."/>
            <person name="Brouwer H."/>
            <person name="Cano L."/>
            <person name="Hamilton J.P."/>
            <person name="Holt C."/>
            <person name="Huitema E."/>
            <person name="Raffaele S."/>
            <person name="Robideau G.P."/>
            <person name="Thines M."/>
            <person name="Win J."/>
            <person name="Zerillo M.M."/>
            <person name="Beakes G.W."/>
            <person name="Boore J.L."/>
            <person name="Busam D."/>
            <person name="Dumas B."/>
            <person name="Ferriera S."/>
            <person name="Fuerstenberg S.I."/>
            <person name="Gachon C.M."/>
            <person name="Gaulin E."/>
            <person name="Govers F."/>
            <person name="Grenville-Briggs L."/>
            <person name="Horner N."/>
            <person name="Hostetler J."/>
            <person name="Jiang R.H."/>
            <person name="Johnson J."/>
            <person name="Krajaejun T."/>
            <person name="Lin H."/>
            <person name="Meijer H.J."/>
            <person name="Moore B."/>
            <person name="Morris P."/>
            <person name="Phuntmart V."/>
            <person name="Puiu D."/>
            <person name="Shetty J."/>
            <person name="Stajich J.E."/>
            <person name="Tripathy S."/>
            <person name="Wawra S."/>
            <person name="van West P."/>
            <person name="Whitty B.R."/>
            <person name="Coutinho P.M."/>
            <person name="Henrissat B."/>
            <person name="Martin F."/>
            <person name="Thomas P.D."/>
            <person name="Tyler B.M."/>
            <person name="De Vries R.P."/>
            <person name="Kamoun S."/>
            <person name="Yandell M."/>
            <person name="Tisserat N."/>
            <person name="Buell C.R."/>
        </authorList>
    </citation>
    <scope>NUCLEOTIDE SEQUENCE</scope>
    <source>
        <strain evidence="4">DAOM:BR144</strain>
    </source>
</reference>
<feature type="region of interest" description="Disordered" evidence="1">
    <location>
        <begin position="191"/>
        <end position="272"/>
    </location>
</feature>
<name>K3WN74_GLOUD</name>
<proteinExistence type="predicted"/>
<accession>K3WN74</accession>
<feature type="signal peptide" evidence="2">
    <location>
        <begin position="1"/>
        <end position="20"/>
    </location>
</feature>
<dbReference type="OMA" id="TYSGFTH"/>
<evidence type="ECO:0000256" key="1">
    <source>
        <dbReference type="SAM" id="MobiDB-lite"/>
    </source>
</evidence>
<feature type="compositionally biased region" description="Low complexity" evidence="1">
    <location>
        <begin position="191"/>
        <end position="205"/>
    </location>
</feature>
<dbReference type="AlphaFoldDB" id="K3WN74"/>
<dbReference type="STRING" id="431595.K3WN74"/>
<dbReference type="EMBL" id="GL376604">
    <property type="status" value="NOT_ANNOTATED_CDS"/>
    <property type="molecule type" value="Genomic_DNA"/>
</dbReference>
<dbReference type="EnsemblProtists" id="PYU1_T006416">
    <property type="protein sequence ID" value="PYU1_T006416"/>
    <property type="gene ID" value="PYU1_G006404"/>
</dbReference>
<protein>
    <recommendedName>
        <fullName evidence="5">Chitin-binding type-4 domain-containing protein</fullName>
    </recommendedName>
</protein>
<feature type="compositionally biased region" description="Low complexity" evidence="1">
    <location>
        <begin position="250"/>
        <end position="260"/>
    </location>
</feature>
<keyword evidence="2" id="KW-0732">Signal</keyword>
<organism evidence="3 4">
    <name type="scientific">Globisporangium ultimum (strain ATCC 200006 / CBS 805.95 / DAOM BR144)</name>
    <name type="common">Pythium ultimum</name>
    <dbReference type="NCBI Taxonomy" id="431595"/>
    <lineage>
        <taxon>Eukaryota</taxon>
        <taxon>Sar</taxon>
        <taxon>Stramenopiles</taxon>
        <taxon>Oomycota</taxon>
        <taxon>Peronosporomycetes</taxon>
        <taxon>Pythiales</taxon>
        <taxon>Pythiaceae</taxon>
        <taxon>Globisporangium</taxon>
    </lineage>
</organism>
<dbReference type="VEuPathDB" id="FungiDB:PYU1_G006404"/>
<feature type="compositionally biased region" description="Basic residues" evidence="1">
    <location>
        <begin position="261"/>
        <end position="272"/>
    </location>
</feature>